<comment type="caution">
    <text evidence="2">The sequence shown here is derived from an EMBL/GenBank/DDBJ whole genome shotgun (WGS) entry which is preliminary data.</text>
</comment>
<accession>A0A4Z1NZE9</accession>
<dbReference type="EMBL" id="SNSC02000029">
    <property type="protein sequence ID" value="TID13075.1"/>
    <property type="molecule type" value="Genomic_DNA"/>
</dbReference>
<evidence type="ECO:0000256" key="1">
    <source>
        <dbReference type="SAM" id="Phobius"/>
    </source>
</evidence>
<keyword evidence="1" id="KW-0472">Membrane</keyword>
<dbReference type="Proteomes" id="UP000298493">
    <property type="component" value="Unassembled WGS sequence"/>
</dbReference>
<gene>
    <name evidence="2" type="ORF">E6O75_ATG10024</name>
</gene>
<feature type="transmembrane region" description="Helical" evidence="1">
    <location>
        <begin position="396"/>
        <end position="418"/>
    </location>
</feature>
<protein>
    <submittedName>
        <fullName evidence="2">Uncharacterized protein</fullName>
    </submittedName>
</protein>
<sequence length="484" mass="54916">MKPFRGRFGIAPSCRLKLPDLLLGDPVEFAKLPVTSIFPLVFMLESCADLVKPARNIFGCTFDSFLDFIESLCIFHGRLCESLIHLVEPVRIVLQTLCMSVFHILIQPIQFLVDMLFPVFIFNPTKIFLDISNFSLKDPHFPANRGVAKTLNTKVVPKRVDRILNSTLSILEITQSVVDIQVSFTNSTETVRGLRHEGTGHVRVRSEFGGHQRIFAVIVIEVYTNRVRIGTWRSDRLVRTGAGRPRIGGARAAGRGRDWRLQRRRKGSIWDWSFIGLAQAQARAIIRIARATNSRSGDCFPFICQYLITKRPFGFAQLTTCGRGERSMLNGSHKPCRACSDDCHFRLVSLAVFGFIIGKWWQLGRRRYLSFLFLLSDNLPLSRSFISFSFLPLRLLLLILLILLILLLLLCIFIRSLSSSVLFCILESPIFIRSLSSSFLFCILESPIFIRSLSSSFLFCILESPLVSRTSLLLLWDFGTHSST</sequence>
<proteinExistence type="predicted"/>
<keyword evidence="1" id="KW-1133">Transmembrane helix</keyword>
<name>A0A4Z1NZE9_9PEZI</name>
<reference evidence="2 3" key="1">
    <citation type="submission" date="2019-04" db="EMBL/GenBank/DDBJ databases">
        <title>High contiguity whole genome sequence and gene annotation resource for two Venturia nashicola isolates.</title>
        <authorList>
            <person name="Prokchorchik M."/>
            <person name="Won K."/>
            <person name="Lee Y."/>
            <person name="Choi E.D."/>
            <person name="Segonzac C."/>
            <person name="Sohn K.H."/>
        </authorList>
    </citation>
    <scope>NUCLEOTIDE SEQUENCE [LARGE SCALE GENOMIC DNA]</scope>
    <source>
        <strain evidence="2 3">PRI2</strain>
    </source>
</reference>
<evidence type="ECO:0000313" key="3">
    <source>
        <dbReference type="Proteomes" id="UP000298493"/>
    </source>
</evidence>
<dbReference type="AlphaFoldDB" id="A0A4Z1NZE9"/>
<keyword evidence="3" id="KW-1185">Reference proteome</keyword>
<keyword evidence="1" id="KW-0812">Transmembrane</keyword>
<evidence type="ECO:0000313" key="2">
    <source>
        <dbReference type="EMBL" id="TID13075.1"/>
    </source>
</evidence>
<organism evidence="2 3">
    <name type="scientific">Venturia nashicola</name>
    <dbReference type="NCBI Taxonomy" id="86259"/>
    <lineage>
        <taxon>Eukaryota</taxon>
        <taxon>Fungi</taxon>
        <taxon>Dikarya</taxon>
        <taxon>Ascomycota</taxon>
        <taxon>Pezizomycotina</taxon>
        <taxon>Dothideomycetes</taxon>
        <taxon>Pleosporomycetidae</taxon>
        <taxon>Venturiales</taxon>
        <taxon>Venturiaceae</taxon>
        <taxon>Venturia</taxon>
    </lineage>
</organism>